<dbReference type="InterPro" id="IPR032675">
    <property type="entry name" value="LRR_dom_sf"/>
</dbReference>
<dbReference type="Proteomes" id="UP000242525">
    <property type="component" value="Unassembled WGS sequence"/>
</dbReference>
<keyword evidence="15" id="KW-1185">Reference proteome</keyword>
<feature type="compositionally biased region" description="Basic residues" evidence="10">
    <location>
        <begin position="1"/>
        <end position="11"/>
    </location>
</feature>
<evidence type="ECO:0000256" key="6">
    <source>
        <dbReference type="ARBA" id="ARBA00022816"/>
    </source>
</evidence>
<dbReference type="InterPro" id="IPR032710">
    <property type="entry name" value="NTF2-like_dom_sf"/>
</dbReference>
<dbReference type="SUPFAM" id="SSF54427">
    <property type="entry name" value="NTF2-like"/>
    <property type="match status" value="1"/>
</dbReference>
<dbReference type="InterPro" id="IPR005637">
    <property type="entry name" value="TAP_C_dom"/>
</dbReference>
<evidence type="ECO:0000256" key="2">
    <source>
        <dbReference type="ARBA" id="ARBA00009285"/>
    </source>
</evidence>
<comment type="caution">
    <text evidence="13">The sequence shown here is derived from an EMBL/GenBank/DDBJ whole genome shotgun (WGS) entry which is preliminary data.</text>
</comment>
<dbReference type="PANTHER" id="PTHR10662">
    <property type="entry name" value="NUCLEAR RNA EXPORT FACTOR"/>
    <property type="match status" value="1"/>
</dbReference>
<evidence type="ECO:0000256" key="1">
    <source>
        <dbReference type="ARBA" id="ARBA00004123"/>
    </source>
</evidence>
<evidence type="ECO:0000313" key="15">
    <source>
        <dbReference type="Proteomes" id="UP000242525"/>
    </source>
</evidence>
<evidence type="ECO:0000256" key="7">
    <source>
        <dbReference type="ARBA" id="ARBA00023242"/>
    </source>
</evidence>
<evidence type="ECO:0000313" key="13">
    <source>
        <dbReference type="EMBL" id="CDO55381.1"/>
    </source>
</evidence>
<dbReference type="InterPro" id="IPR002075">
    <property type="entry name" value="NTF2_dom"/>
</dbReference>
<dbReference type="PROSITE" id="PS50177">
    <property type="entry name" value="NTF2_DOMAIN"/>
    <property type="match status" value="1"/>
</dbReference>
<proteinExistence type="inferred from homology"/>
<keyword evidence="5" id="KW-0677">Repeat</keyword>
<feature type="compositionally biased region" description="Low complexity" evidence="10">
    <location>
        <begin position="461"/>
        <end position="477"/>
    </location>
</feature>
<dbReference type="Pfam" id="PF03943">
    <property type="entry name" value="TAP_C"/>
    <property type="match status" value="1"/>
</dbReference>
<feature type="region of interest" description="Disordered" evidence="10">
    <location>
        <begin position="1"/>
        <end position="33"/>
    </location>
</feature>
<dbReference type="SMART" id="SM00804">
    <property type="entry name" value="TAP_C"/>
    <property type="match status" value="1"/>
</dbReference>
<dbReference type="Pfam" id="PF22602">
    <property type="entry name" value="NXF_NTF2"/>
    <property type="match status" value="1"/>
</dbReference>
<feature type="compositionally biased region" description="Low complexity" evidence="10">
    <location>
        <begin position="12"/>
        <end position="23"/>
    </location>
</feature>
<evidence type="ECO:0000256" key="8">
    <source>
        <dbReference type="ARBA" id="ARBA00055253"/>
    </source>
</evidence>
<dbReference type="Pfam" id="PF18444">
    <property type="entry name" value="RRM_9"/>
    <property type="match status" value="1"/>
</dbReference>
<feature type="domain" description="NTF2" evidence="11">
    <location>
        <begin position="290"/>
        <end position="449"/>
    </location>
</feature>
<reference evidence="13 15" key="1">
    <citation type="submission" date="2014-03" db="EMBL/GenBank/DDBJ databases">
        <authorList>
            <person name="Casaregola S."/>
        </authorList>
    </citation>
    <scope>NUCLEOTIDE SEQUENCE [LARGE SCALE GENOMIC DNA]</scope>
    <source>
        <strain evidence="13 15">CLIB 918</strain>
    </source>
</reference>
<feature type="region of interest" description="Disordered" evidence="10">
    <location>
        <begin position="453"/>
        <end position="483"/>
    </location>
</feature>
<name>A0A0J9XDP0_GEOCN</name>
<dbReference type="SUPFAM" id="SSF52058">
    <property type="entry name" value="L domain-like"/>
    <property type="match status" value="1"/>
</dbReference>
<dbReference type="AlphaFoldDB" id="A0A0J9XDP0"/>
<dbReference type="Pfam" id="PF24048">
    <property type="entry name" value="LRR_NXF1-5"/>
    <property type="match status" value="1"/>
</dbReference>
<evidence type="ECO:0000256" key="5">
    <source>
        <dbReference type="ARBA" id="ARBA00022737"/>
    </source>
</evidence>
<organism evidence="13 15">
    <name type="scientific">Geotrichum candidum</name>
    <name type="common">Oospora lactis</name>
    <name type="synonym">Dipodascus geotrichum</name>
    <dbReference type="NCBI Taxonomy" id="1173061"/>
    <lineage>
        <taxon>Eukaryota</taxon>
        <taxon>Fungi</taxon>
        <taxon>Dikarya</taxon>
        <taxon>Ascomycota</taxon>
        <taxon>Saccharomycotina</taxon>
        <taxon>Dipodascomycetes</taxon>
        <taxon>Dipodascales</taxon>
        <taxon>Dipodascaceae</taxon>
        <taxon>Geotrichum</taxon>
    </lineage>
</organism>
<evidence type="ECO:0000256" key="10">
    <source>
        <dbReference type="SAM" id="MobiDB-lite"/>
    </source>
</evidence>
<comment type="similarity">
    <text evidence="2">Belongs to the NXF family.</text>
</comment>
<dbReference type="EMBL" id="QQZK01000036">
    <property type="protein sequence ID" value="KAF5101596.1"/>
    <property type="molecule type" value="Genomic_DNA"/>
</dbReference>
<gene>
    <name evidence="13" type="ORF">BN980_GECA11s00296g</name>
    <name evidence="14" type="ORF">DV451_002113</name>
</gene>
<dbReference type="STRING" id="1173061.A0A0J9XDP0"/>
<comment type="function">
    <text evidence="8">Involved in the export of mRNA from the nucleus to the cytoplasm.</text>
</comment>
<dbReference type="GO" id="GO:0042272">
    <property type="term" value="C:nuclear RNA export factor complex"/>
    <property type="evidence" value="ECO:0007669"/>
    <property type="project" value="UniProtKB-ARBA"/>
</dbReference>
<accession>A0A0J9XDP0</accession>
<dbReference type="GO" id="GO:0003723">
    <property type="term" value="F:RNA binding"/>
    <property type="evidence" value="ECO:0007669"/>
    <property type="project" value="TreeGrafter"/>
</dbReference>
<dbReference type="Gene3D" id="1.10.8.10">
    <property type="entry name" value="DNA helicase RuvA subunit, C-terminal domain"/>
    <property type="match status" value="1"/>
</dbReference>
<dbReference type="EMBL" id="CCBN010000011">
    <property type="protein sequence ID" value="CDO55381.1"/>
    <property type="molecule type" value="Genomic_DNA"/>
</dbReference>
<keyword evidence="6" id="KW-0509">mRNA transport</keyword>
<dbReference type="SUPFAM" id="SSF46934">
    <property type="entry name" value="UBA-like"/>
    <property type="match status" value="1"/>
</dbReference>
<dbReference type="InterPro" id="IPR057125">
    <property type="entry name" value="NXF1/2/3/5-like_LRR"/>
</dbReference>
<evidence type="ECO:0000313" key="14">
    <source>
        <dbReference type="EMBL" id="KAF5101596.1"/>
    </source>
</evidence>
<dbReference type="Proteomes" id="UP000750522">
    <property type="component" value="Unassembled WGS sequence"/>
</dbReference>
<dbReference type="PROSITE" id="PS51281">
    <property type="entry name" value="TAP_C"/>
    <property type="match status" value="1"/>
</dbReference>
<dbReference type="InterPro" id="IPR018222">
    <property type="entry name" value="Nuclear_transport_factor_2_euk"/>
</dbReference>
<protein>
    <recommendedName>
        <fullName evidence="9">mRNA export factor MEX67</fullName>
    </recommendedName>
</protein>
<sequence>MSFRGGHRRNNNNRSNADSSFDDNPLRSRINSNNDNANIEIRNWQGGSRDDLVSFIHRKAQIRLQNVRVSGSVLHATVRPDEVSVIRKYSGIKFAGGSLDIQTPNTGLSSNTQNTIQLLETYLMNHYSPEQQLLSLENLRNDPFLLENGLLASSSTTSKMFPALMKVSYSKIPTVESVSLANNNLTDIVSVTTLAATYPKLKNLSLANNSIARSKGLENWRQKFPHLRELILSGNPITSTPTYKADMIKLFPKLIMLDGQVVQDASQVESPHLPFPVKQNFFENPEVQNIAGGFLTSFFDFYDRDRSQLLPLYDNQSTFSLNVNPIVPRSMNVSAPTGWGSSISLSRNLSKITTVTARVNRLFIGPGPISTAFQKLAATQHDLKSPEKFSLDVWTVRDIRTPGDQGIMISVHGEFLDGPQRWKRSFDRSLILVPGPTGNMIVASDMLTIRPYGGDDAWKESPPQQQQPANAPVSNQPVAGGIPPAVQALSPDQQILVNNLMQETRLKVEFALMCLQQAQFNYPQALELFNQSKASNSIPPDAFM</sequence>
<dbReference type="FunFam" id="1.10.8.10:FF:000018">
    <property type="entry name" value="Nuclear RNA export factor 1"/>
    <property type="match status" value="1"/>
</dbReference>
<dbReference type="PANTHER" id="PTHR10662:SF22">
    <property type="entry name" value="NUCLEAR RNA EXPORT FACTOR 1"/>
    <property type="match status" value="1"/>
</dbReference>
<dbReference type="GO" id="GO:0016973">
    <property type="term" value="P:poly(A)+ mRNA export from nucleus"/>
    <property type="evidence" value="ECO:0007669"/>
    <property type="project" value="TreeGrafter"/>
</dbReference>
<dbReference type="InterPro" id="IPR009060">
    <property type="entry name" value="UBA-like_sf"/>
</dbReference>
<comment type="subcellular location">
    <subcellularLocation>
        <location evidence="1">Nucleus</location>
    </subcellularLocation>
</comment>
<keyword evidence="4" id="KW-0433">Leucine-rich repeat</keyword>
<evidence type="ECO:0000256" key="9">
    <source>
        <dbReference type="ARBA" id="ARBA00069694"/>
    </source>
</evidence>
<dbReference type="OrthoDB" id="25872at2759"/>
<evidence type="ECO:0000256" key="4">
    <source>
        <dbReference type="ARBA" id="ARBA00022614"/>
    </source>
</evidence>
<keyword evidence="7" id="KW-0539">Nucleus</keyword>
<dbReference type="CDD" id="cd14342">
    <property type="entry name" value="UBA_TAP-C"/>
    <property type="match status" value="1"/>
</dbReference>
<dbReference type="InterPro" id="IPR040736">
    <property type="entry name" value="Mex67_RRM"/>
</dbReference>
<evidence type="ECO:0000256" key="3">
    <source>
        <dbReference type="ARBA" id="ARBA00022448"/>
    </source>
</evidence>
<dbReference type="InterPro" id="IPR030217">
    <property type="entry name" value="NXF_fam"/>
</dbReference>
<dbReference type="Gene3D" id="3.10.450.50">
    <property type="match status" value="1"/>
</dbReference>
<reference evidence="14" key="3">
    <citation type="submission" date="2020-01" db="EMBL/GenBank/DDBJ databases">
        <authorList>
            <person name="Perkins V."/>
            <person name="Lessard M.-H."/>
            <person name="Dugat-Bony E."/>
            <person name="Frenette M."/>
            <person name="Labrie S."/>
        </authorList>
    </citation>
    <scope>NUCLEOTIDE SEQUENCE</scope>
    <source>
        <strain evidence="14">LMA-70</strain>
    </source>
</reference>
<evidence type="ECO:0000259" key="12">
    <source>
        <dbReference type="PROSITE" id="PS51281"/>
    </source>
</evidence>
<keyword evidence="3" id="KW-0813">Transport</keyword>
<feature type="domain" description="TAP-C" evidence="12">
    <location>
        <begin position="491"/>
        <end position="544"/>
    </location>
</feature>
<dbReference type="Gene3D" id="3.80.10.10">
    <property type="entry name" value="Ribonuclease Inhibitor"/>
    <property type="match status" value="1"/>
</dbReference>
<reference evidence="14" key="2">
    <citation type="journal article" date="2020" name="Front. Microbiol.">
        <title>Phenotypic and Genetic Characterization of the Cheese Ripening Yeast Geotrichum candidum.</title>
        <authorList>
            <person name="Perkins V."/>
            <person name="Vignola S."/>
            <person name="Lessard M.H."/>
            <person name="Plante P.L."/>
            <person name="Corbeil J."/>
            <person name="Dugat-Bony E."/>
            <person name="Frenette M."/>
            <person name="Labrie S."/>
        </authorList>
    </citation>
    <scope>NUCLEOTIDE SEQUENCE</scope>
    <source>
        <strain evidence="14">LMA-70</strain>
    </source>
</reference>
<evidence type="ECO:0000259" key="11">
    <source>
        <dbReference type="PROSITE" id="PS50177"/>
    </source>
</evidence>